<dbReference type="EMBL" id="PZZH01000001">
    <property type="protein sequence ID" value="PTN79359.1"/>
    <property type="molecule type" value="Genomic_DNA"/>
</dbReference>
<evidence type="ECO:0000313" key="1">
    <source>
        <dbReference type="EMBL" id="PTN79359.1"/>
    </source>
</evidence>
<protein>
    <submittedName>
        <fullName evidence="1">Uncharacterized protein</fullName>
    </submittedName>
</protein>
<dbReference type="AlphaFoldDB" id="A0A1Q1FYQ9"/>
<evidence type="ECO:0000313" key="3">
    <source>
        <dbReference type="Proteomes" id="UP000244140"/>
    </source>
</evidence>
<name>A0A1Q1FYQ9_ENTFL</name>
<dbReference type="EMBL" id="SEWT01000002">
    <property type="protein sequence ID" value="RYU34865.1"/>
    <property type="molecule type" value="Genomic_DNA"/>
</dbReference>
<evidence type="ECO:0000313" key="4">
    <source>
        <dbReference type="Proteomes" id="UP000292223"/>
    </source>
</evidence>
<reference evidence="1 3" key="1">
    <citation type="submission" date="2018-04" db="EMBL/GenBank/DDBJ databases">
        <authorList>
            <person name="Van Tyne D."/>
        </authorList>
    </citation>
    <scope>NUCLEOTIDE SEQUENCE [LARGE SCALE GENOMIC DNA]</scope>
    <source>
        <strain evidence="1 3">B2535</strain>
    </source>
</reference>
<comment type="caution">
    <text evidence="1">The sequence shown here is derived from an EMBL/GenBank/DDBJ whole genome shotgun (WGS) entry which is preliminary data.</text>
</comment>
<gene>
    <name evidence="1" type="ORF">DAI13_10555</name>
    <name evidence="2" type="ORF">EU507_03665</name>
</gene>
<dbReference type="Proteomes" id="UP000292223">
    <property type="component" value="Unassembled WGS sequence"/>
</dbReference>
<sequence length="186" mass="21342">MITKNDVIDMKHKMDKTQDTSKPYAVIDNDNIAVVGDANEIQKVEENYVIKFRVPKEFFEEIPYGATTVDKYVIFEVEYSNASVTGMNDLKIVDALLNIQPFLKEFYQKDEDGKVTIVEKTDREVLKMLSTSEDEVIYGFYKVVAAFLGVDEELIEYMLPFSVIETFTALTENHPEVFKEADAFFG</sequence>
<accession>A0A1Q1FYQ9</accession>
<evidence type="ECO:0000313" key="2">
    <source>
        <dbReference type="EMBL" id="RYU34865.1"/>
    </source>
</evidence>
<proteinExistence type="predicted"/>
<dbReference type="Proteomes" id="UP000244140">
    <property type="component" value="Unassembled WGS sequence"/>
</dbReference>
<organism evidence="1 3">
    <name type="scientific">Enterococcus faecalis</name>
    <name type="common">Streptococcus faecalis</name>
    <dbReference type="NCBI Taxonomy" id="1351"/>
    <lineage>
        <taxon>Bacteria</taxon>
        <taxon>Bacillati</taxon>
        <taxon>Bacillota</taxon>
        <taxon>Bacilli</taxon>
        <taxon>Lactobacillales</taxon>
        <taxon>Enterococcaceae</taxon>
        <taxon>Enterococcus</taxon>
    </lineage>
</organism>
<reference evidence="2 4" key="2">
    <citation type="submission" date="2019-02" db="EMBL/GenBank/DDBJ databases">
        <title>From farm to fork: dissemination of Tn554::fexA-optrA in linezolid-resistant Enterococcus faecalis clones from chicken feces and meat in Tunisia.</title>
        <authorList>
            <person name="Tedim A.P."/>
            <person name="Elghaieb H."/>
            <person name="Abbassi M.S."/>
            <person name="Novais C."/>
            <person name="Hassen A."/>
            <person name="Peixe L."/>
            <person name="Freitas A.R."/>
        </authorList>
    </citation>
    <scope>NUCLEOTIDE SEQUENCE [LARGE SCALE GENOMIC DNA]</scope>
    <source>
        <strain evidence="2 4">728T</strain>
    </source>
</reference>